<dbReference type="InterPro" id="IPR032710">
    <property type="entry name" value="NTF2-like_dom_sf"/>
</dbReference>
<dbReference type="InterPro" id="IPR037401">
    <property type="entry name" value="SnoaL-like"/>
</dbReference>
<feature type="region of interest" description="Disordered" evidence="3">
    <location>
        <begin position="1"/>
        <end position="111"/>
    </location>
</feature>
<feature type="domain" description="SnoaL-like" evidence="5">
    <location>
        <begin position="199"/>
        <end position="276"/>
    </location>
</feature>
<comment type="subcellular location">
    <subcellularLocation>
        <location evidence="1">Membrane</location>
    </subcellularLocation>
</comment>
<organism evidence="6 7">
    <name type="scientific">Saccharomonospora amisosensis</name>
    <dbReference type="NCBI Taxonomy" id="1128677"/>
    <lineage>
        <taxon>Bacteria</taxon>
        <taxon>Bacillati</taxon>
        <taxon>Actinomycetota</taxon>
        <taxon>Actinomycetes</taxon>
        <taxon>Pseudonocardiales</taxon>
        <taxon>Pseudonocardiaceae</taxon>
        <taxon>Saccharomonospora</taxon>
    </lineage>
</organism>
<dbReference type="AlphaFoldDB" id="A0A7X5UU18"/>
<evidence type="ECO:0000313" key="6">
    <source>
        <dbReference type="EMBL" id="NIJ14236.1"/>
    </source>
</evidence>
<evidence type="ECO:0000259" key="5">
    <source>
        <dbReference type="Pfam" id="PF13577"/>
    </source>
</evidence>
<keyword evidence="2 4" id="KW-0472">Membrane</keyword>
<dbReference type="GO" id="GO:0016020">
    <property type="term" value="C:membrane"/>
    <property type="evidence" value="ECO:0007669"/>
    <property type="project" value="UniProtKB-SubCell"/>
</dbReference>
<evidence type="ECO:0000256" key="2">
    <source>
        <dbReference type="ARBA" id="ARBA00023136"/>
    </source>
</evidence>
<dbReference type="RefSeq" id="WP_167174967.1">
    <property type="nucleotide sequence ID" value="NZ_JAAOYM010000001.1"/>
</dbReference>
<keyword evidence="7" id="KW-1185">Reference proteome</keyword>
<keyword evidence="4" id="KW-1133">Transmembrane helix</keyword>
<evidence type="ECO:0000313" key="7">
    <source>
        <dbReference type="Proteomes" id="UP000545493"/>
    </source>
</evidence>
<proteinExistence type="predicted"/>
<dbReference type="Proteomes" id="UP000545493">
    <property type="component" value="Unassembled WGS sequence"/>
</dbReference>
<feature type="transmembrane region" description="Helical" evidence="4">
    <location>
        <begin position="114"/>
        <end position="136"/>
    </location>
</feature>
<feature type="compositionally biased region" description="Basic and acidic residues" evidence="3">
    <location>
        <begin position="74"/>
        <end position="83"/>
    </location>
</feature>
<accession>A0A7X5UU18</accession>
<name>A0A7X5UU18_9PSEU</name>
<feature type="compositionally biased region" description="Basic and acidic residues" evidence="3">
    <location>
        <begin position="24"/>
        <end position="66"/>
    </location>
</feature>
<protein>
    <submittedName>
        <fullName evidence="6">Mce-associated membrane protein</fullName>
    </submittedName>
</protein>
<dbReference type="EMBL" id="JAAOYM010000001">
    <property type="protein sequence ID" value="NIJ14236.1"/>
    <property type="molecule type" value="Genomic_DNA"/>
</dbReference>
<feature type="compositionally biased region" description="Low complexity" evidence="3">
    <location>
        <begin position="283"/>
        <end position="303"/>
    </location>
</feature>
<reference evidence="6 7" key="1">
    <citation type="submission" date="2020-03" db="EMBL/GenBank/DDBJ databases">
        <title>Sequencing the genomes of 1000 actinobacteria strains.</title>
        <authorList>
            <person name="Klenk H.-P."/>
        </authorList>
    </citation>
    <scope>NUCLEOTIDE SEQUENCE [LARGE SCALE GENOMIC DNA]</scope>
    <source>
        <strain evidence="6 7">DSM 45685</strain>
    </source>
</reference>
<sequence>MPSPRRRLDGVPTPARRPRVAGLRRPEAPEGRHETEQVEAPKEPRSGKADAEREPDSGQRATERSRPSPRRKTRDAGRAKPAAEEEVTTAEVDGDPLTSARPEGESSKRPPRRFGYAAVALLLVVGLVFSGLAVLFKFRHGEVASATDNTALVDVATTAQVKQAMSEAAESLFSVDFNDLNKTQRAADRLLVNDEVKRKYDALMGQVREIAPKQKMVVTVKATRSAVVQLDGDRAKVMVYIDQTATRTDNNQTSAGGAAMWLTTERRDGEWKVVNMDTYGGDQAAPSQQPAPSSQAGQPQGGN</sequence>
<evidence type="ECO:0000256" key="4">
    <source>
        <dbReference type="SAM" id="Phobius"/>
    </source>
</evidence>
<dbReference type="SUPFAM" id="SSF54427">
    <property type="entry name" value="NTF2-like"/>
    <property type="match status" value="1"/>
</dbReference>
<evidence type="ECO:0000256" key="1">
    <source>
        <dbReference type="ARBA" id="ARBA00004370"/>
    </source>
</evidence>
<gene>
    <name evidence="6" type="ORF">FHU38_004580</name>
</gene>
<dbReference type="PANTHER" id="PTHR37042:SF4">
    <property type="entry name" value="OUTER MEMBRANE PROTEIN RV1973"/>
    <property type="match status" value="1"/>
</dbReference>
<feature type="region of interest" description="Disordered" evidence="3">
    <location>
        <begin position="276"/>
        <end position="303"/>
    </location>
</feature>
<feature type="compositionally biased region" description="Acidic residues" evidence="3">
    <location>
        <begin position="84"/>
        <end position="94"/>
    </location>
</feature>
<dbReference type="PANTHER" id="PTHR37042">
    <property type="entry name" value="OUTER MEMBRANE PROTEIN RV1973"/>
    <property type="match status" value="1"/>
</dbReference>
<keyword evidence="4" id="KW-0812">Transmembrane</keyword>
<dbReference type="Pfam" id="PF13577">
    <property type="entry name" value="SnoaL_4"/>
    <property type="match status" value="1"/>
</dbReference>
<comment type="caution">
    <text evidence="6">The sequence shown here is derived from an EMBL/GenBank/DDBJ whole genome shotgun (WGS) entry which is preliminary data.</text>
</comment>
<evidence type="ECO:0000256" key="3">
    <source>
        <dbReference type="SAM" id="MobiDB-lite"/>
    </source>
</evidence>